<comment type="caution">
    <text evidence="1">The sequence shown here is derived from an EMBL/GenBank/DDBJ whole genome shotgun (WGS) entry which is preliminary data.</text>
</comment>
<reference evidence="1 2" key="1">
    <citation type="submission" date="2024-03" db="EMBL/GenBank/DDBJ databases">
        <title>Human intestinal bacterial collection.</title>
        <authorList>
            <person name="Pauvert C."/>
            <person name="Hitch T.C.A."/>
            <person name="Clavel T."/>
        </authorList>
    </citation>
    <scope>NUCLEOTIDE SEQUENCE [LARGE SCALE GENOMIC DNA]</scope>
    <source>
        <strain evidence="1 2">CLA-AP-H27</strain>
    </source>
</reference>
<sequence>MLYTYPHYYKKFQCIASACEDTCCAGWAITIDPKSLEKYRHAKGGMKARLKESVDWKQKCFKQREHRCAFLNDDNLCDLYTGMGPDSLCWTCKTYPRHIEVFDGVREVSLCLSCIEAARIILGTKEPVRFLSSENEKEESCEDEDFDFFLYTKLQETRDVIFEILENRGLSSELRMAMCLSLAHDLQRRVRDEKLYEVDGLLKRYHNCTARFCHRLASAGLESYSRFETASELYTVFEKMEPLDPAWPERRDGMDEILYGAGKEAYEANRRAFLTANGTRMELLREQIMVYFVFGYFCGAVYNDNPYGKMKLAVAAAILVEELLMAEWLKENLPGRPENRGKAVSVVPSGIRGKAVAAALQEEQIVDLVHCFSREVEHSDENRGLLEDELVKREEFCLKALLAAVIEWKRA</sequence>
<dbReference type="EMBL" id="JBBMFJ010000025">
    <property type="protein sequence ID" value="MEQ2563825.1"/>
    <property type="molecule type" value="Genomic_DNA"/>
</dbReference>
<evidence type="ECO:0000313" key="1">
    <source>
        <dbReference type="EMBL" id="MEQ2563825.1"/>
    </source>
</evidence>
<dbReference type="RefSeq" id="WP_349229903.1">
    <property type="nucleotide sequence ID" value="NZ_JBBMFJ010000025.1"/>
</dbReference>
<keyword evidence="1" id="KW-0489">Methyltransferase</keyword>
<dbReference type="GO" id="GO:0008168">
    <property type="term" value="F:methyltransferase activity"/>
    <property type="evidence" value="ECO:0007669"/>
    <property type="project" value="UniProtKB-KW"/>
</dbReference>
<keyword evidence="1" id="KW-0808">Transferase</keyword>
<accession>A0ABV1HND6</accession>
<protein>
    <submittedName>
        <fullName evidence="1">Flagellin lysine-N-methylase</fullName>
        <ecNumber evidence="1">2.1.1.-</ecNumber>
    </submittedName>
</protein>
<gene>
    <name evidence="1" type="primary">fliB</name>
    <name evidence="1" type="ORF">WMO41_11740</name>
</gene>
<organism evidence="1 2">
    <name type="scientific">Ventrimonas faecis</name>
    <dbReference type="NCBI Taxonomy" id="3133170"/>
    <lineage>
        <taxon>Bacteria</taxon>
        <taxon>Bacillati</taxon>
        <taxon>Bacillota</taxon>
        <taxon>Clostridia</taxon>
        <taxon>Lachnospirales</taxon>
        <taxon>Lachnospiraceae</taxon>
        <taxon>Ventrimonas</taxon>
    </lineage>
</organism>
<evidence type="ECO:0000313" key="2">
    <source>
        <dbReference type="Proteomes" id="UP001437460"/>
    </source>
</evidence>
<proteinExistence type="predicted"/>
<keyword evidence="2" id="KW-1185">Reference proteome</keyword>
<keyword evidence="1" id="KW-0282">Flagellum</keyword>
<dbReference type="Proteomes" id="UP001437460">
    <property type="component" value="Unassembled WGS sequence"/>
</dbReference>
<dbReference type="EC" id="2.1.1.-" evidence="1"/>
<keyword evidence="1" id="KW-0969">Cilium</keyword>
<name>A0ABV1HND6_9FIRM</name>
<keyword evidence="1" id="KW-0966">Cell projection</keyword>
<dbReference type="NCBIfam" id="NF038110">
    <property type="entry name" value="Lys_methyl_FliB"/>
    <property type="match status" value="1"/>
</dbReference>
<dbReference type="GO" id="GO:0032259">
    <property type="term" value="P:methylation"/>
    <property type="evidence" value="ECO:0007669"/>
    <property type="project" value="UniProtKB-KW"/>
</dbReference>